<protein>
    <submittedName>
        <fullName evidence="1">Uncharacterized protein</fullName>
    </submittedName>
</protein>
<proteinExistence type="predicted"/>
<dbReference type="OrthoDB" id="9895973at2"/>
<organism evidence="1 2">
    <name type="scientific">Stenotrophomonas ginsengisoli</name>
    <dbReference type="NCBI Taxonomy" id="336566"/>
    <lineage>
        <taxon>Bacteria</taxon>
        <taxon>Pseudomonadati</taxon>
        <taxon>Pseudomonadota</taxon>
        <taxon>Gammaproteobacteria</taxon>
        <taxon>Lysobacterales</taxon>
        <taxon>Lysobacteraceae</taxon>
        <taxon>Stenotrophomonas</taxon>
    </lineage>
</organism>
<gene>
    <name evidence="1" type="ORF">ABB30_03665</name>
</gene>
<dbReference type="Proteomes" id="UP000050956">
    <property type="component" value="Unassembled WGS sequence"/>
</dbReference>
<keyword evidence="2" id="KW-1185">Reference proteome</keyword>
<accession>A0A0R0DJB9</accession>
<dbReference type="EMBL" id="LDJM01000010">
    <property type="protein sequence ID" value="KRG78423.1"/>
    <property type="molecule type" value="Genomic_DNA"/>
</dbReference>
<evidence type="ECO:0000313" key="1">
    <source>
        <dbReference type="EMBL" id="KRG78423.1"/>
    </source>
</evidence>
<dbReference type="STRING" id="336566.ABB30_03665"/>
<reference evidence="1 2" key="1">
    <citation type="submission" date="2015-05" db="EMBL/GenBank/DDBJ databases">
        <title>Genome sequencing and analysis of members of genus Stenotrophomonas.</title>
        <authorList>
            <person name="Patil P.P."/>
            <person name="Midha S."/>
            <person name="Patil P.B."/>
        </authorList>
    </citation>
    <scope>NUCLEOTIDE SEQUENCE [LARGE SCALE GENOMIC DNA]</scope>
    <source>
        <strain evidence="1 2">DSM 24757</strain>
    </source>
</reference>
<comment type="caution">
    <text evidence="1">The sequence shown here is derived from an EMBL/GenBank/DDBJ whole genome shotgun (WGS) entry which is preliminary data.</text>
</comment>
<sequence length="147" mass="15452">MSTLAAAHRRCALLLAPLHPHDQRQLLAALPAEDGAVVRVLLDELRALNLPLDALSAQALQGDAAVSAGQLPGTPALDWNGLAERSSPAWAARALACVQGAEREFCLAALEPAQREAIGPLLSHTPELPPALAQSLRRHLLSPAEAH</sequence>
<dbReference type="AlphaFoldDB" id="A0A0R0DJB9"/>
<name>A0A0R0DJB9_9GAMM</name>
<dbReference type="PATRIC" id="fig|336566.3.peg.63"/>
<evidence type="ECO:0000313" key="2">
    <source>
        <dbReference type="Proteomes" id="UP000050956"/>
    </source>
</evidence>
<dbReference type="RefSeq" id="WP_057636962.1">
    <property type="nucleotide sequence ID" value="NZ_LDJM01000010.1"/>
</dbReference>